<keyword evidence="3" id="KW-1185">Reference proteome</keyword>
<dbReference type="InterPro" id="IPR025714">
    <property type="entry name" value="Methyltranfer_dom"/>
</dbReference>
<gene>
    <name evidence="2" type="ORF">ABOM_010441</name>
</gene>
<evidence type="ECO:0000313" key="3">
    <source>
        <dbReference type="Proteomes" id="UP000179179"/>
    </source>
</evidence>
<dbReference type="OrthoDB" id="2013972at2759"/>
<dbReference type="PANTHER" id="PTHR43591">
    <property type="entry name" value="METHYLTRANSFERASE"/>
    <property type="match status" value="1"/>
</dbReference>
<dbReference type="GO" id="GO:0008168">
    <property type="term" value="F:methyltransferase activity"/>
    <property type="evidence" value="ECO:0007669"/>
    <property type="project" value="TreeGrafter"/>
</dbReference>
<dbReference type="CDD" id="cd02440">
    <property type="entry name" value="AdoMet_MTases"/>
    <property type="match status" value="1"/>
</dbReference>
<feature type="domain" description="Methyltransferase" evidence="1">
    <location>
        <begin position="38"/>
        <end position="181"/>
    </location>
</feature>
<reference evidence="2 3" key="1">
    <citation type="journal article" date="2016" name="Genome Biol. Evol.">
        <title>Draft genome sequence of an aflatoxigenic Aspergillus species, A. bombycis.</title>
        <authorList>
            <person name="Moore G.G."/>
            <person name="Mack B.M."/>
            <person name="Beltz S.B."/>
            <person name="Gilbert M.K."/>
        </authorList>
    </citation>
    <scope>NUCLEOTIDE SEQUENCE [LARGE SCALE GENOMIC DNA]</scope>
    <source>
        <strain evidence="3">NRRL 26010</strain>
    </source>
</reference>
<protein>
    <recommendedName>
        <fullName evidence="1">Methyltransferase domain-containing protein</fullName>
    </recommendedName>
</protein>
<dbReference type="GeneID" id="34453831"/>
<organism evidence="2 3">
    <name type="scientific">Aspergillus bombycis</name>
    <dbReference type="NCBI Taxonomy" id="109264"/>
    <lineage>
        <taxon>Eukaryota</taxon>
        <taxon>Fungi</taxon>
        <taxon>Dikarya</taxon>
        <taxon>Ascomycota</taxon>
        <taxon>Pezizomycotina</taxon>
        <taxon>Eurotiomycetes</taxon>
        <taxon>Eurotiomycetidae</taxon>
        <taxon>Eurotiales</taxon>
        <taxon>Aspergillaceae</taxon>
        <taxon>Aspergillus</taxon>
    </lineage>
</organism>
<dbReference type="AlphaFoldDB" id="A0A1F7ZNU1"/>
<proteinExistence type="predicted"/>
<evidence type="ECO:0000313" key="2">
    <source>
        <dbReference type="EMBL" id="OGM41102.1"/>
    </source>
</evidence>
<dbReference type="SUPFAM" id="SSF53335">
    <property type="entry name" value="S-adenosyl-L-methionine-dependent methyltransferases"/>
    <property type="match status" value="1"/>
</dbReference>
<name>A0A1F7ZNU1_9EURO</name>
<dbReference type="InterPro" id="IPR029063">
    <property type="entry name" value="SAM-dependent_MTases_sf"/>
</dbReference>
<dbReference type="Proteomes" id="UP000179179">
    <property type="component" value="Unassembled WGS sequence"/>
</dbReference>
<sequence>MPRVDFGTKAADYAAIAHQVSRNIASAALKHTPQLAPSSHVLDLACGSGEVTSVLMENAAAQGDQQLPTIIGLDIAPEMVQLYKERAETNAWTTVSAQVQDAQDLGEFTDAQFDLVFMSFGLMYVPDPARCTREVFRVLKPGGHAVFTTWKEAAVPRLLAQATAAASCSCFTQPTDGAWGTKEKLVSTVKDGGFATHNIQVVVEETKFDRGNGDGIAEALSRPSWNPLHDGTSEATLKWQSILREQMTPTQRENGTLDMISWVCIARKNMQ</sequence>
<dbReference type="PANTHER" id="PTHR43591:SF24">
    <property type="entry name" value="2-METHOXY-6-POLYPRENYL-1,4-BENZOQUINOL METHYLASE, MITOCHONDRIAL"/>
    <property type="match status" value="1"/>
</dbReference>
<dbReference type="Gene3D" id="3.40.50.150">
    <property type="entry name" value="Vaccinia Virus protein VP39"/>
    <property type="match status" value="1"/>
</dbReference>
<comment type="caution">
    <text evidence="2">The sequence shown here is derived from an EMBL/GenBank/DDBJ whole genome shotgun (WGS) entry which is preliminary data.</text>
</comment>
<dbReference type="RefSeq" id="XP_022384819.1">
    <property type="nucleotide sequence ID" value="XM_022537569.1"/>
</dbReference>
<accession>A0A1F7ZNU1</accession>
<dbReference type="STRING" id="109264.A0A1F7ZNU1"/>
<dbReference type="EMBL" id="LYCR01000121">
    <property type="protein sequence ID" value="OGM41102.1"/>
    <property type="molecule type" value="Genomic_DNA"/>
</dbReference>
<evidence type="ECO:0000259" key="1">
    <source>
        <dbReference type="Pfam" id="PF13847"/>
    </source>
</evidence>
<dbReference type="Pfam" id="PF13847">
    <property type="entry name" value="Methyltransf_31"/>
    <property type="match status" value="1"/>
</dbReference>